<keyword evidence="2" id="KW-1133">Transmembrane helix</keyword>
<keyword evidence="1" id="KW-0175">Coiled coil</keyword>
<protein>
    <submittedName>
        <fullName evidence="3">Uncharacterized protein</fullName>
    </submittedName>
</protein>
<dbReference type="AlphaFoldDB" id="A9DJ97"/>
<dbReference type="OrthoDB" id="1247025at2"/>
<dbReference type="HOGENOM" id="CLU_1060822_0_0_10"/>
<name>A9DJ97_9FLAO</name>
<keyword evidence="2" id="KW-0472">Membrane</keyword>
<gene>
    <name evidence="3" type="ORF">KAOT1_12602</name>
</gene>
<dbReference type="RefSeq" id="WP_007095069.1">
    <property type="nucleotide sequence ID" value="NZ_CP142125.1"/>
</dbReference>
<feature type="transmembrane region" description="Helical" evidence="2">
    <location>
        <begin position="42"/>
        <end position="61"/>
    </location>
</feature>
<keyword evidence="2" id="KW-0812">Transmembrane</keyword>
<proteinExistence type="predicted"/>
<evidence type="ECO:0000313" key="3">
    <source>
        <dbReference type="EMBL" id="EDP98056.1"/>
    </source>
</evidence>
<feature type="coiled-coil region" evidence="1">
    <location>
        <begin position="193"/>
        <end position="220"/>
    </location>
</feature>
<evidence type="ECO:0000256" key="2">
    <source>
        <dbReference type="SAM" id="Phobius"/>
    </source>
</evidence>
<reference evidence="3 4" key="1">
    <citation type="journal article" date="2011" name="J. Bacteriol.">
        <title>Genome sequence of the algicidal bacterium Kordia algicida OT-1.</title>
        <authorList>
            <person name="Lee H.S."/>
            <person name="Kang S.G."/>
            <person name="Kwon K.K."/>
            <person name="Lee J.H."/>
            <person name="Kim S.J."/>
        </authorList>
    </citation>
    <scope>NUCLEOTIDE SEQUENCE [LARGE SCALE GENOMIC DNA]</scope>
    <source>
        <strain evidence="3 4">OT-1</strain>
    </source>
</reference>
<keyword evidence="4" id="KW-1185">Reference proteome</keyword>
<organism evidence="3 4">
    <name type="scientific">Kordia algicida OT-1</name>
    <dbReference type="NCBI Taxonomy" id="391587"/>
    <lineage>
        <taxon>Bacteria</taxon>
        <taxon>Pseudomonadati</taxon>
        <taxon>Bacteroidota</taxon>
        <taxon>Flavobacteriia</taxon>
        <taxon>Flavobacteriales</taxon>
        <taxon>Flavobacteriaceae</taxon>
        <taxon>Kordia</taxon>
    </lineage>
</organism>
<dbReference type="EMBL" id="ABIB01000001">
    <property type="protein sequence ID" value="EDP98056.1"/>
    <property type="molecule type" value="Genomic_DNA"/>
</dbReference>
<comment type="caution">
    <text evidence="3">The sequence shown here is derived from an EMBL/GenBank/DDBJ whole genome shotgun (WGS) entry which is preliminary data.</text>
</comment>
<dbReference type="Proteomes" id="UP000002945">
    <property type="component" value="Unassembled WGS sequence"/>
</dbReference>
<evidence type="ECO:0000313" key="4">
    <source>
        <dbReference type="Proteomes" id="UP000002945"/>
    </source>
</evidence>
<accession>A9DJ97</accession>
<sequence length="262" mass="30142">MKSHELKNKLEERRMEVSENSWEKLASQLDTNDQKKKRKTFYLPYAACLAVLFGVIAFMFLKNDRNANSDTIVDTNSKEIIKQNKDIKTPVVLKEVTNDEIFKEVVVQSEETKLLEKIKTSPKETSAEKAIKAPLKIELQKEIQNTVAIHKIDTLLKELQPVVAQKEVELDITKELKASITALSETENITITDEEINQLLKEAQESFAELEVKEEETDALRFATADELLGEVEYELDMSFKRKVFELIKHRVQKTRTALTDN</sequence>
<evidence type="ECO:0000256" key="1">
    <source>
        <dbReference type="SAM" id="Coils"/>
    </source>
</evidence>
<dbReference type="STRING" id="391587.KAOT1_12602"/>